<dbReference type="PROSITE" id="PS51229">
    <property type="entry name" value="DCUN1"/>
    <property type="match status" value="1"/>
</dbReference>
<dbReference type="Gene3D" id="1.10.238.10">
    <property type="entry name" value="EF-hand"/>
    <property type="match status" value="1"/>
</dbReference>
<evidence type="ECO:0000313" key="3">
    <source>
        <dbReference type="Proteomes" id="UP000886523"/>
    </source>
</evidence>
<feature type="non-terminal residue" evidence="2">
    <location>
        <position position="1"/>
    </location>
</feature>
<feature type="non-terminal residue" evidence="2">
    <location>
        <position position="71"/>
    </location>
</feature>
<keyword evidence="3" id="KW-1185">Reference proteome</keyword>
<accession>A0A9P6B775</accession>
<feature type="domain" description="DCUN1" evidence="1">
    <location>
        <begin position="1"/>
        <end position="71"/>
    </location>
</feature>
<dbReference type="Proteomes" id="UP000886523">
    <property type="component" value="Unassembled WGS sequence"/>
</dbReference>
<name>A0A9P6B775_9AGAM</name>
<proteinExistence type="predicted"/>
<comment type="caution">
    <text evidence="2">The sequence shown here is derived from an EMBL/GenBank/DDBJ whole genome shotgun (WGS) entry which is preliminary data.</text>
</comment>
<organism evidence="2 3">
    <name type="scientific">Hydnum rufescens UP504</name>
    <dbReference type="NCBI Taxonomy" id="1448309"/>
    <lineage>
        <taxon>Eukaryota</taxon>
        <taxon>Fungi</taxon>
        <taxon>Dikarya</taxon>
        <taxon>Basidiomycota</taxon>
        <taxon>Agaricomycotina</taxon>
        <taxon>Agaricomycetes</taxon>
        <taxon>Cantharellales</taxon>
        <taxon>Hydnaceae</taxon>
        <taxon>Hydnum</taxon>
    </lineage>
</organism>
<dbReference type="InterPro" id="IPR005176">
    <property type="entry name" value="PONY_dom"/>
</dbReference>
<reference evidence="2" key="1">
    <citation type="journal article" date="2020" name="Nat. Commun.">
        <title>Large-scale genome sequencing of mycorrhizal fungi provides insights into the early evolution of symbiotic traits.</title>
        <authorList>
            <person name="Miyauchi S."/>
            <person name="Kiss E."/>
            <person name="Kuo A."/>
            <person name="Drula E."/>
            <person name="Kohler A."/>
            <person name="Sanchez-Garcia M."/>
            <person name="Morin E."/>
            <person name="Andreopoulos B."/>
            <person name="Barry K.W."/>
            <person name="Bonito G."/>
            <person name="Buee M."/>
            <person name="Carver A."/>
            <person name="Chen C."/>
            <person name="Cichocki N."/>
            <person name="Clum A."/>
            <person name="Culley D."/>
            <person name="Crous P.W."/>
            <person name="Fauchery L."/>
            <person name="Girlanda M."/>
            <person name="Hayes R.D."/>
            <person name="Keri Z."/>
            <person name="LaButti K."/>
            <person name="Lipzen A."/>
            <person name="Lombard V."/>
            <person name="Magnuson J."/>
            <person name="Maillard F."/>
            <person name="Murat C."/>
            <person name="Nolan M."/>
            <person name="Ohm R.A."/>
            <person name="Pangilinan J."/>
            <person name="Pereira M.F."/>
            <person name="Perotto S."/>
            <person name="Peter M."/>
            <person name="Pfister S."/>
            <person name="Riley R."/>
            <person name="Sitrit Y."/>
            <person name="Stielow J.B."/>
            <person name="Szollosi G."/>
            <person name="Zifcakova L."/>
            <person name="Stursova M."/>
            <person name="Spatafora J.W."/>
            <person name="Tedersoo L."/>
            <person name="Vaario L.M."/>
            <person name="Yamada A."/>
            <person name="Yan M."/>
            <person name="Wang P."/>
            <person name="Xu J."/>
            <person name="Bruns T."/>
            <person name="Baldrian P."/>
            <person name="Vilgalys R."/>
            <person name="Dunand C."/>
            <person name="Henrissat B."/>
            <person name="Grigoriev I.V."/>
            <person name="Hibbett D."/>
            <person name="Nagy L.G."/>
            <person name="Martin F.M."/>
        </authorList>
    </citation>
    <scope>NUCLEOTIDE SEQUENCE</scope>
    <source>
        <strain evidence="2">UP504</strain>
    </source>
</reference>
<gene>
    <name evidence="2" type="ORF">BS47DRAFT_1276184</name>
</gene>
<protein>
    <recommendedName>
        <fullName evidence="1">DCUN1 domain-containing protein</fullName>
    </recommendedName>
</protein>
<dbReference type="OrthoDB" id="27198at2759"/>
<evidence type="ECO:0000259" key="1">
    <source>
        <dbReference type="PROSITE" id="PS51229"/>
    </source>
</evidence>
<sequence length="71" mass="7782">FSESSLIAFFSKYADEEASLDGEPQTISPEGIMSLCEDAGISLEGVRPILLAWVCKAKKMANIDREEWISG</sequence>
<dbReference type="EMBL" id="MU128926">
    <property type="protein sequence ID" value="KAF9518220.1"/>
    <property type="molecule type" value="Genomic_DNA"/>
</dbReference>
<evidence type="ECO:0000313" key="2">
    <source>
        <dbReference type="EMBL" id="KAF9518220.1"/>
    </source>
</evidence>
<dbReference type="AlphaFoldDB" id="A0A9P6B775"/>